<keyword evidence="1" id="KW-0812">Transmembrane</keyword>
<feature type="transmembrane region" description="Helical" evidence="1">
    <location>
        <begin position="113"/>
        <end position="133"/>
    </location>
</feature>
<dbReference type="InterPro" id="IPR050623">
    <property type="entry name" value="Glucan_succinyl_AcylTrfase"/>
</dbReference>
<dbReference type="EMBL" id="UINC01132407">
    <property type="protein sequence ID" value="SVD14704.1"/>
    <property type="molecule type" value="Genomic_DNA"/>
</dbReference>
<feature type="transmembrane region" description="Helical" evidence="1">
    <location>
        <begin position="84"/>
        <end position="106"/>
    </location>
</feature>
<dbReference type="AlphaFoldDB" id="A0A382SXS7"/>
<protein>
    <recommendedName>
        <fullName evidence="3">Acyltransferase 3 domain-containing protein</fullName>
    </recommendedName>
</protein>
<dbReference type="PANTHER" id="PTHR36927:SF1">
    <property type="entry name" value="MDO-LIKE PROTEIN"/>
    <property type="match status" value="1"/>
</dbReference>
<evidence type="ECO:0000256" key="1">
    <source>
        <dbReference type="SAM" id="Phobius"/>
    </source>
</evidence>
<gene>
    <name evidence="2" type="ORF">METZ01_LOCUS367558</name>
</gene>
<reference evidence="2" key="1">
    <citation type="submission" date="2018-05" db="EMBL/GenBank/DDBJ databases">
        <authorList>
            <person name="Lanie J.A."/>
            <person name="Ng W.-L."/>
            <person name="Kazmierczak K.M."/>
            <person name="Andrzejewski T.M."/>
            <person name="Davidsen T.M."/>
            <person name="Wayne K.J."/>
            <person name="Tettelin H."/>
            <person name="Glass J.I."/>
            <person name="Rusch D."/>
            <person name="Podicherti R."/>
            <person name="Tsui H.-C.T."/>
            <person name="Winkler M.E."/>
        </authorList>
    </citation>
    <scope>NUCLEOTIDE SEQUENCE</scope>
</reference>
<name>A0A382SXS7_9ZZZZ</name>
<organism evidence="2">
    <name type="scientific">marine metagenome</name>
    <dbReference type="NCBI Taxonomy" id="408172"/>
    <lineage>
        <taxon>unclassified sequences</taxon>
        <taxon>metagenomes</taxon>
        <taxon>ecological metagenomes</taxon>
    </lineage>
</organism>
<keyword evidence="1" id="KW-0472">Membrane</keyword>
<keyword evidence="1" id="KW-1133">Transmembrane helix</keyword>
<sequence length="242" mass="28302">IPIGIYTHYAEGKFIWFPNQSHLWFLNNIWVYSLATIIVLKIFSYFPIEIPNILSRLLHYRFGLCAFVLPFVIEAYVFRYNIYSLYVLSLHGWILGLICFVTGYIWICNQTLFFTLAKNNVFIFLSIATIMYTNRLQNELTIANTLISIESFCWIVGIFGIAAKYLNKYSNWLVYLKEAVFPVYIFHLPLQQAVAYFLFPLPIDAIYKLLLLIVLVSLVSILFFELLKRVAFVRPLIGLKSM</sequence>
<feature type="transmembrane region" description="Helical" evidence="1">
    <location>
        <begin position="29"/>
        <end position="48"/>
    </location>
</feature>
<dbReference type="PANTHER" id="PTHR36927">
    <property type="entry name" value="BLR4337 PROTEIN"/>
    <property type="match status" value="1"/>
</dbReference>
<evidence type="ECO:0000313" key="2">
    <source>
        <dbReference type="EMBL" id="SVD14704.1"/>
    </source>
</evidence>
<proteinExistence type="predicted"/>
<accession>A0A382SXS7</accession>
<evidence type="ECO:0008006" key="3">
    <source>
        <dbReference type="Google" id="ProtNLM"/>
    </source>
</evidence>
<feature type="transmembrane region" description="Helical" evidence="1">
    <location>
        <begin position="145"/>
        <end position="167"/>
    </location>
</feature>
<feature type="transmembrane region" description="Helical" evidence="1">
    <location>
        <begin position="60"/>
        <end position="78"/>
    </location>
</feature>
<feature type="non-terminal residue" evidence="2">
    <location>
        <position position="1"/>
    </location>
</feature>
<feature type="transmembrane region" description="Helical" evidence="1">
    <location>
        <begin position="205"/>
        <end position="227"/>
    </location>
</feature>